<evidence type="ECO:0000256" key="3">
    <source>
        <dbReference type="SAM" id="Phobius"/>
    </source>
</evidence>
<sequence>MYHRSKTSDMLALVCAAVAVFTCLVVVWVLDRIYIDIEGKYVFITGCDSGFGNLLARNLDRRRGCHVIAACLTEEGAARLKRVTSSRLTTLRLDVTSSESVHRARDAVQTIIPEGQELWGLVNNAGIISPLGPYHWLNRDDIVKVLQVNLVGAIEVTNTLYPLIRAARGRIVNVSSAVALFPSSGTIYTASKAAIEAFSDNIRCDMKQYGVSVHIIEPGAYQGTFSDTDAMKRRLNTAWERLPQEERDSFGGEIAREAMELLIIDALRMASPNLHEVTDAMEHALCSRFPWRRYLPGLDAKLFYKPMSLLPAFLADGVYNFLFGQALENKKKIIRKAKAMEKKD</sequence>
<dbReference type="Gene3D" id="3.40.50.720">
    <property type="entry name" value="NAD(P)-binding Rossmann-like Domain"/>
    <property type="match status" value="1"/>
</dbReference>
<dbReference type="PANTHER" id="PTHR43313">
    <property type="entry name" value="SHORT-CHAIN DEHYDROGENASE/REDUCTASE FAMILY 9C"/>
    <property type="match status" value="1"/>
</dbReference>
<feature type="transmembrane region" description="Helical" evidence="3">
    <location>
        <begin position="12"/>
        <end position="30"/>
    </location>
</feature>
<dbReference type="SUPFAM" id="SSF51735">
    <property type="entry name" value="NAD(P)-binding Rossmann-fold domains"/>
    <property type="match status" value="1"/>
</dbReference>
<dbReference type="OrthoDB" id="5296at2759"/>
<dbReference type="InterPro" id="IPR036291">
    <property type="entry name" value="NAD(P)-bd_dom_sf"/>
</dbReference>
<dbReference type="GeneID" id="119725764"/>
<dbReference type="GO" id="GO:0008202">
    <property type="term" value="P:steroid metabolic process"/>
    <property type="evidence" value="ECO:0007669"/>
    <property type="project" value="TreeGrafter"/>
</dbReference>
<protein>
    <submittedName>
        <fullName evidence="4">Uncharacterized protein</fullName>
    </submittedName>
</protein>
<evidence type="ECO:0000313" key="5">
    <source>
        <dbReference type="Proteomes" id="UP000887568"/>
    </source>
</evidence>
<keyword evidence="1" id="KW-0560">Oxidoreductase</keyword>
<accession>A0A913ZN83</accession>
<dbReference type="Proteomes" id="UP000887568">
    <property type="component" value="Unplaced"/>
</dbReference>
<dbReference type="PRINTS" id="PR00080">
    <property type="entry name" value="SDRFAMILY"/>
</dbReference>
<dbReference type="InterPro" id="IPR020904">
    <property type="entry name" value="Sc_DH/Rdtase_CS"/>
</dbReference>
<dbReference type="RefSeq" id="XP_038053253.1">
    <property type="nucleotide sequence ID" value="XM_038197325.1"/>
</dbReference>
<evidence type="ECO:0000256" key="1">
    <source>
        <dbReference type="ARBA" id="ARBA00023002"/>
    </source>
</evidence>
<dbReference type="EnsemblMetazoa" id="XM_038197325.1">
    <property type="protein sequence ID" value="XP_038053253.1"/>
    <property type="gene ID" value="LOC119725764"/>
</dbReference>
<comment type="similarity">
    <text evidence="2">Belongs to the short-chain dehydrogenases/reductases (SDR) family.</text>
</comment>
<dbReference type="AlphaFoldDB" id="A0A913ZN83"/>
<dbReference type="InterPro" id="IPR002347">
    <property type="entry name" value="SDR_fam"/>
</dbReference>
<evidence type="ECO:0000313" key="4">
    <source>
        <dbReference type="EnsemblMetazoa" id="XP_038053253.1"/>
    </source>
</evidence>
<proteinExistence type="inferred from homology"/>
<reference evidence="4" key="1">
    <citation type="submission" date="2022-11" db="UniProtKB">
        <authorList>
            <consortium name="EnsemblMetazoa"/>
        </authorList>
    </citation>
    <scope>IDENTIFICATION</scope>
</reference>
<evidence type="ECO:0000256" key="2">
    <source>
        <dbReference type="RuleBase" id="RU000363"/>
    </source>
</evidence>
<dbReference type="PROSITE" id="PS00061">
    <property type="entry name" value="ADH_SHORT"/>
    <property type="match status" value="1"/>
</dbReference>
<dbReference type="OMA" id="IRHELHY"/>
<keyword evidence="3" id="KW-0812">Transmembrane</keyword>
<keyword evidence="3" id="KW-1133">Transmembrane helix</keyword>
<dbReference type="GO" id="GO:0016491">
    <property type="term" value="F:oxidoreductase activity"/>
    <property type="evidence" value="ECO:0007669"/>
    <property type="project" value="UniProtKB-KW"/>
</dbReference>
<name>A0A913ZN83_PATMI</name>
<dbReference type="PRINTS" id="PR00081">
    <property type="entry name" value="GDHRDH"/>
</dbReference>
<keyword evidence="5" id="KW-1185">Reference proteome</keyword>
<organism evidence="4 5">
    <name type="scientific">Patiria miniata</name>
    <name type="common">Bat star</name>
    <name type="synonym">Asterina miniata</name>
    <dbReference type="NCBI Taxonomy" id="46514"/>
    <lineage>
        <taxon>Eukaryota</taxon>
        <taxon>Metazoa</taxon>
        <taxon>Echinodermata</taxon>
        <taxon>Eleutherozoa</taxon>
        <taxon>Asterozoa</taxon>
        <taxon>Asteroidea</taxon>
        <taxon>Valvatacea</taxon>
        <taxon>Valvatida</taxon>
        <taxon>Asterinidae</taxon>
        <taxon>Patiria</taxon>
    </lineage>
</organism>
<keyword evidence="3" id="KW-0472">Membrane</keyword>
<dbReference type="PANTHER" id="PTHR43313:SF48">
    <property type="match status" value="1"/>
</dbReference>
<dbReference type="Pfam" id="PF00106">
    <property type="entry name" value="adh_short"/>
    <property type="match status" value="1"/>
</dbReference>